<evidence type="ECO:0000256" key="4">
    <source>
        <dbReference type="ARBA" id="ARBA00022598"/>
    </source>
</evidence>
<dbReference type="InterPro" id="IPR036615">
    <property type="entry name" value="Mur_ligase_C_dom_sf"/>
</dbReference>
<evidence type="ECO:0000256" key="5">
    <source>
        <dbReference type="ARBA" id="ARBA00022741"/>
    </source>
</evidence>
<dbReference type="PANTHER" id="PTHR43692">
    <property type="entry name" value="UDP-N-ACETYLMURAMOYLALANINE--D-GLUTAMATE LIGASE"/>
    <property type="match status" value="1"/>
</dbReference>
<comment type="pathway">
    <text evidence="2 7 8">Cell wall biogenesis; peptidoglycan biosynthesis.</text>
</comment>
<dbReference type="Pfam" id="PF08245">
    <property type="entry name" value="Mur_ligase_M"/>
    <property type="match status" value="1"/>
</dbReference>
<comment type="similarity">
    <text evidence="7">Belongs to the MurCDEF family.</text>
</comment>
<dbReference type="UniPathway" id="UPA00219"/>
<dbReference type="GO" id="GO:0051301">
    <property type="term" value="P:cell division"/>
    <property type="evidence" value="ECO:0007669"/>
    <property type="project" value="UniProtKB-KW"/>
</dbReference>
<dbReference type="GO" id="GO:0005737">
    <property type="term" value="C:cytoplasm"/>
    <property type="evidence" value="ECO:0007669"/>
    <property type="project" value="UniProtKB-SubCell"/>
</dbReference>
<evidence type="ECO:0000313" key="12">
    <source>
        <dbReference type="Proteomes" id="UP000231292"/>
    </source>
</evidence>
<feature type="domain" description="Mur ligase central" evidence="10">
    <location>
        <begin position="117"/>
        <end position="247"/>
    </location>
</feature>
<evidence type="ECO:0000256" key="8">
    <source>
        <dbReference type="RuleBase" id="RU003664"/>
    </source>
</evidence>
<feature type="binding site" evidence="7">
    <location>
        <begin position="119"/>
        <end position="125"/>
    </location>
    <ligand>
        <name>ATP</name>
        <dbReference type="ChEBI" id="CHEBI:30616"/>
    </ligand>
</feature>
<evidence type="ECO:0000256" key="3">
    <source>
        <dbReference type="ARBA" id="ARBA00022490"/>
    </source>
</evidence>
<comment type="function">
    <text evidence="7 8">Cell wall formation. Catalyzes the addition of glutamate to the nucleotide precursor UDP-N-acetylmuramoyl-L-alanine (UMA).</text>
</comment>
<evidence type="ECO:0000256" key="2">
    <source>
        <dbReference type="ARBA" id="ARBA00004752"/>
    </source>
</evidence>
<comment type="caution">
    <text evidence="11">The sequence shown here is derived from an EMBL/GenBank/DDBJ whole genome shotgun (WGS) entry which is preliminary data.</text>
</comment>
<protein>
    <recommendedName>
        <fullName evidence="7 8">UDP-N-acetylmuramoylalanine--D-glutamate ligase</fullName>
        <ecNumber evidence="7 8">6.3.2.9</ecNumber>
    </recommendedName>
    <alternativeName>
        <fullName evidence="7">D-glutamic acid-adding enzyme</fullName>
    </alternativeName>
    <alternativeName>
        <fullName evidence="7">UDP-N-acetylmuramoyl-L-alanyl-D-glutamate synthetase</fullName>
    </alternativeName>
</protein>
<organism evidence="11 12">
    <name type="scientific">Candidatus Sherwoodlollariibacterium unditelluris</name>
    <dbReference type="NCBI Taxonomy" id="1974757"/>
    <lineage>
        <taxon>Bacteria</taxon>
        <taxon>Pseudomonadati</taxon>
        <taxon>Candidatus Omnitrophota</taxon>
        <taxon>Candidatus Sherwoodlollariibacterium</taxon>
    </lineage>
</organism>
<sequence>MKNKDWFKGKNILIAGFAHSGLSTANLLYDLGAKVSITDNQDNQTTRQNLKKLRSPDIKVELGKHSRQFLKDIGLLVISPGVPREALPVVWAREVKIPVISEIELVWRLCPAKVIAITGTNGKTTVTTLIGEIIKASGKRIFTCGNIGKPFALEVAKMREGDFVCLEVSSFQLENIDSFKPKISVVLNLSRNHLDRYNDMQDYLAAKKRIFKNQDASDFLVLNYDDSVIRGLVKEAKAKVIWFRKEGGLNPNQSAVLAIASILGIDRDLALKVFRDFKGVEHRMEEVLNVGGVRFINDSKSTTTEATIWALNNLSCPVILIAGGREKGNDYSLVLGLVRKKVKAVILIGEAKARIREAFRGVVSLDEAATLDEAVRKADSLACAGDCVLFSPMCKSFDMFSNYEERGRIFKSIVSGLTKVTPY</sequence>
<dbReference type="InterPro" id="IPR004101">
    <property type="entry name" value="Mur_ligase_C"/>
</dbReference>
<accession>A0A2G9YJ78</accession>
<evidence type="ECO:0000256" key="6">
    <source>
        <dbReference type="ARBA" id="ARBA00022840"/>
    </source>
</evidence>
<keyword evidence="5 7" id="KW-0547">Nucleotide-binding</keyword>
<dbReference type="SUPFAM" id="SSF51984">
    <property type="entry name" value="MurCD N-terminal domain"/>
    <property type="match status" value="1"/>
</dbReference>
<dbReference type="Gene3D" id="3.90.190.20">
    <property type="entry name" value="Mur ligase, C-terminal domain"/>
    <property type="match status" value="1"/>
</dbReference>
<dbReference type="Pfam" id="PF02875">
    <property type="entry name" value="Mur_ligase_C"/>
    <property type="match status" value="1"/>
</dbReference>
<dbReference type="InterPro" id="IPR036565">
    <property type="entry name" value="Mur-like_cat_sf"/>
</dbReference>
<dbReference type="GO" id="GO:0009252">
    <property type="term" value="P:peptidoglycan biosynthetic process"/>
    <property type="evidence" value="ECO:0007669"/>
    <property type="project" value="UniProtKB-UniRule"/>
</dbReference>
<dbReference type="GO" id="GO:0071555">
    <property type="term" value="P:cell wall organization"/>
    <property type="evidence" value="ECO:0007669"/>
    <property type="project" value="UniProtKB-KW"/>
</dbReference>
<dbReference type="EC" id="6.3.2.9" evidence="7 8"/>
<proteinExistence type="inferred from homology"/>
<keyword evidence="3 7" id="KW-0963">Cytoplasm</keyword>
<keyword evidence="7 8" id="KW-0131">Cell cycle</keyword>
<evidence type="ECO:0000256" key="7">
    <source>
        <dbReference type="HAMAP-Rule" id="MF_00639"/>
    </source>
</evidence>
<dbReference type="NCBIfam" id="TIGR01087">
    <property type="entry name" value="murD"/>
    <property type="match status" value="1"/>
</dbReference>
<comment type="catalytic activity">
    <reaction evidence="7 8">
        <text>UDP-N-acetyl-alpha-D-muramoyl-L-alanine + D-glutamate + ATP = UDP-N-acetyl-alpha-D-muramoyl-L-alanyl-D-glutamate + ADP + phosphate + H(+)</text>
        <dbReference type="Rhea" id="RHEA:16429"/>
        <dbReference type="ChEBI" id="CHEBI:15378"/>
        <dbReference type="ChEBI" id="CHEBI:29986"/>
        <dbReference type="ChEBI" id="CHEBI:30616"/>
        <dbReference type="ChEBI" id="CHEBI:43474"/>
        <dbReference type="ChEBI" id="CHEBI:83898"/>
        <dbReference type="ChEBI" id="CHEBI:83900"/>
        <dbReference type="ChEBI" id="CHEBI:456216"/>
        <dbReference type="EC" id="6.3.2.9"/>
    </reaction>
</comment>
<comment type="subcellular location">
    <subcellularLocation>
        <location evidence="1 7 8">Cytoplasm</location>
    </subcellularLocation>
</comment>
<dbReference type="GO" id="GO:0008360">
    <property type="term" value="P:regulation of cell shape"/>
    <property type="evidence" value="ECO:0007669"/>
    <property type="project" value="UniProtKB-KW"/>
</dbReference>
<reference evidence="11 12" key="1">
    <citation type="submission" date="2017-09" db="EMBL/GenBank/DDBJ databases">
        <title>Depth-based differentiation of microbial function through sediment-hosted aquifers and enrichment of novel symbionts in the deep terrestrial subsurface.</title>
        <authorList>
            <person name="Probst A.J."/>
            <person name="Ladd B."/>
            <person name="Jarett J.K."/>
            <person name="Geller-Mcgrath D.E."/>
            <person name="Sieber C.M."/>
            <person name="Emerson J.B."/>
            <person name="Anantharaman K."/>
            <person name="Thomas B.C."/>
            <person name="Malmstrom R."/>
            <person name="Stieglmeier M."/>
            <person name="Klingl A."/>
            <person name="Woyke T."/>
            <person name="Ryan C.M."/>
            <person name="Banfield J.F."/>
        </authorList>
    </citation>
    <scope>NUCLEOTIDE SEQUENCE [LARGE SCALE GENOMIC DNA]</scope>
    <source>
        <strain evidence="11">CG23_combo_of_CG06-09_8_20_14_all_41_10</strain>
    </source>
</reference>
<dbReference type="GO" id="GO:0008764">
    <property type="term" value="F:UDP-N-acetylmuramoylalanine-D-glutamate ligase activity"/>
    <property type="evidence" value="ECO:0007669"/>
    <property type="project" value="UniProtKB-UniRule"/>
</dbReference>
<dbReference type="InterPro" id="IPR005762">
    <property type="entry name" value="MurD"/>
</dbReference>
<dbReference type="Gene3D" id="3.40.50.720">
    <property type="entry name" value="NAD(P)-binding Rossmann-like Domain"/>
    <property type="match status" value="1"/>
</dbReference>
<dbReference type="InterPro" id="IPR013221">
    <property type="entry name" value="Mur_ligase_cen"/>
</dbReference>
<dbReference type="PANTHER" id="PTHR43692:SF1">
    <property type="entry name" value="UDP-N-ACETYLMURAMOYLALANINE--D-GLUTAMATE LIGASE"/>
    <property type="match status" value="1"/>
</dbReference>
<dbReference type="EMBL" id="PCRK01000167">
    <property type="protein sequence ID" value="PIP18773.1"/>
    <property type="molecule type" value="Genomic_DNA"/>
</dbReference>
<keyword evidence="7 8" id="KW-0132">Cell division</keyword>
<evidence type="ECO:0000259" key="9">
    <source>
        <dbReference type="Pfam" id="PF02875"/>
    </source>
</evidence>
<dbReference type="AlphaFoldDB" id="A0A2G9YJ78"/>
<dbReference type="SUPFAM" id="SSF53623">
    <property type="entry name" value="MurD-like peptide ligases, catalytic domain"/>
    <property type="match status" value="1"/>
</dbReference>
<dbReference type="Pfam" id="PF21799">
    <property type="entry name" value="MurD-like_N"/>
    <property type="match status" value="1"/>
</dbReference>
<gene>
    <name evidence="7 11" type="primary">murD</name>
    <name evidence="11" type="ORF">COX41_06500</name>
</gene>
<dbReference type="SUPFAM" id="SSF53244">
    <property type="entry name" value="MurD-like peptide ligases, peptide-binding domain"/>
    <property type="match status" value="1"/>
</dbReference>
<name>A0A2G9YJ78_9BACT</name>
<evidence type="ECO:0000313" key="11">
    <source>
        <dbReference type="EMBL" id="PIP18773.1"/>
    </source>
</evidence>
<dbReference type="HAMAP" id="MF_00639">
    <property type="entry name" value="MurD"/>
    <property type="match status" value="1"/>
</dbReference>
<keyword evidence="7 8" id="KW-0573">Peptidoglycan synthesis</keyword>
<keyword evidence="4 7" id="KW-0436">Ligase</keyword>
<dbReference type="Gene3D" id="3.40.1190.10">
    <property type="entry name" value="Mur-like, catalytic domain"/>
    <property type="match status" value="1"/>
</dbReference>
<feature type="domain" description="Mur ligase C-terminal" evidence="9">
    <location>
        <begin position="282"/>
        <end position="392"/>
    </location>
</feature>
<dbReference type="GO" id="GO:0005524">
    <property type="term" value="F:ATP binding"/>
    <property type="evidence" value="ECO:0007669"/>
    <property type="project" value="UniProtKB-UniRule"/>
</dbReference>
<keyword evidence="6 7" id="KW-0067">ATP-binding</keyword>
<keyword evidence="7 8" id="KW-0961">Cell wall biogenesis/degradation</keyword>
<evidence type="ECO:0000259" key="10">
    <source>
        <dbReference type="Pfam" id="PF08245"/>
    </source>
</evidence>
<evidence type="ECO:0000256" key="1">
    <source>
        <dbReference type="ARBA" id="ARBA00004496"/>
    </source>
</evidence>
<dbReference type="Proteomes" id="UP000231292">
    <property type="component" value="Unassembled WGS sequence"/>
</dbReference>
<keyword evidence="7 8" id="KW-0133">Cell shape</keyword>